<dbReference type="InterPro" id="IPR006158">
    <property type="entry name" value="Cobalamin-bd"/>
</dbReference>
<dbReference type="InterPro" id="IPR023404">
    <property type="entry name" value="rSAM_horseshoe"/>
</dbReference>
<dbReference type="PROSITE" id="PS51332">
    <property type="entry name" value="B12_BINDING"/>
    <property type="match status" value="1"/>
</dbReference>
<dbReference type="InterPro" id="IPR007197">
    <property type="entry name" value="rSAM"/>
</dbReference>
<evidence type="ECO:0000256" key="3">
    <source>
        <dbReference type="ARBA" id="ARBA00022723"/>
    </source>
</evidence>
<dbReference type="InterPro" id="IPR051198">
    <property type="entry name" value="BchE-like"/>
</dbReference>
<dbReference type="PANTHER" id="PTHR43409">
    <property type="entry name" value="ANAEROBIC MAGNESIUM-PROTOPORPHYRIN IX MONOMETHYL ESTER CYCLASE-RELATED"/>
    <property type="match status" value="1"/>
</dbReference>
<dbReference type="GO" id="GO:0046872">
    <property type="term" value="F:metal ion binding"/>
    <property type="evidence" value="ECO:0007669"/>
    <property type="project" value="UniProtKB-KW"/>
</dbReference>
<dbReference type="SMART" id="SM00729">
    <property type="entry name" value="Elp3"/>
    <property type="match status" value="1"/>
</dbReference>
<sequence length="546" mass="62720">MKLLWLDLNSSYAHSSLALPALHAQIANNTDIEWCTVSATINENTGSVVNQIYRHQPDIIAATNWLFNHEQLLHIVSRAKALLPHCCVILGGPEFLGDNEAFLYKNKFVSGVFRGEGEEVFPLWLKVWNQPRKEWKSITGLCYLDESEAYHDNGLARVMNFSELVPPEESRFFNWSKPFVQLETTRGCFNTCAFCVSGGEKPVRTLSLEATRKRLDVIHQHGIKNVRVLDRTFNYNNKRAKELLNLFREYPDICFHLEIHPALLSDELKQELATLPKGLLHLEAGIQSLRENVLEQSRRIGKLSDALAGLKYLCSLENMETHADLIAGLPLYHLSEIFDDVRTLAEYGAGEIQLESLKLLPGTEMKRRADELGIQYSPLPPYEVLQTREITVDELQTAHYLSRLLDGFYNTPTWRSITRILILENPHFIHELLDHLVQTDVIDTPLSLEKRGLILYDFCKNHYPDYLTQVSIAWIEAGMSLKKAPAEKVRTKRQLPPESWEIEYGAYRENLRLCFLPTDEEGHGYWFGFESEIQKIQPVFKAKKLS</sequence>
<evidence type="ECO:0000256" key="4">
    <source>
        <dbReference type="ARBA" id="ARBA00023004"/>
    </source>
</evidence>
<protein>
    <submittedName>
        <fullName evidence="8">Radical SAM superfamily enzyme YgiQ, UPF0313 family</fullName>
    </submittedName>
</protein>
<keyword evidence="4" id="KW-0408">Iron</keyword>
<dbReference type="PROSITE" id="PS51918">
    <property type="entry name" value="RADICAL_SAM"/>
    <property type="match status" value="1"/>
</dbReference>
<evidence type="ECO:0000256" key="1">
    <source>
        <dbReference type="ARBA" id="ARBA00001966"/>
    </source>
</evidence>
<evidence type="ECO:0000256" key="2">
    <source>
        <dbReference type="ARBA" id="ARBA00022691"/>
    </source>
</evidence>
<feature type="domain" description="B12-binding" evidence="6">
    <location>
        <begin position="1"/>
        <end position="135"/>
    </location>
</feature>
<evidence type="ECO:0000313" key="8">
    <source>
        <dbReference type="EMBL" id="SDB76139.1"/>
    </source>
</evidence>
<keyword evidence="3" id="KW-0479">Metal-binding</keyword>
<name>A0A1G6G2Q1_BACOV</name>
<comment type="cofactor">
    <cofactor evidence="1">
        <name>[4Fe-4S] cluster</name>
        <dbReference type="ChEBI" id="CHEBI:49883"/>
    </cofactor>
</comment>
<dbReference type="SFLD" id="SFLDG01082">
    <property type="entry name" value="B12-binding_domain_containing"/>
    <property type="match status" value="1"/>
</dbReference>
<proteinExistence type="predicted"/>
<dbReference type="GO" id="GO:0003824">
    <property type="term" value="F:catalytic activity"/>
    <property type="evidence" value="ECO:0007669"/>
    <property type="project" value="InterPro"/>
</dbReference>
<dbReference type="GO" id="GO:0051536">
    <property type="term" value="F:iron-sulfur cluster binding"/>
    <property type="evidence" value="ECO:0007669"/>
    <property type="project" value="UniProtKB-KW"/>
</dbReference>
<evidence type="ECO:0000259" key="7">
    <source>
        <dbReference type="PROSITE" id="PS51918"/>
    </source>
</evidence>
<feature type="domain" description="Radical SAM core" evidence="7">
    <location>
        <begin position="174"/>
        <end position="395"/>
    </location>
</feature>
<dbReference type="Gene3D" id="3.80.30.20">
    <property type="entry name" value="tm_1862 like domain"/>
    <property type="match status" value="1"/>
</dbReference>
<evidence type="ECO:0000256" key="5">
    <source>
        <dbReference type="ARBA" id="ARBA00023014"/>
    </source>
</evidence>
<dbReference type="Pfam" id="PF04055">
    <property type="entry name" value="Radical_SAM"/>
    <property type="match status" value="1"/>
</dbReference>
<dbReference type="InterPro" id="IPR058240">
    <property type="entry name" value="rSAM_sf"/>
</dbReference>
<accession>A0A1G6G2Q1</accession>
<keyword evidence="5" id="KW-0411">Iron-sulfur</keyword>
<dbReference type="SUPFAM" id="SSF102114">
    <property type="entry name" value="Radical SAM enzymes"/>
    <property type="match status" value="1"/>
</dbReference>
<dbReference type="InterPro" id="IPR006638">
    <property type="entry name" value="Elp3/MiaA/NifB-like_rSAM"/>
</dbReference>
<organism evidence="8 9">
    <name type="scientific">Bacteroides ovatus</name>
    <dbReference type="NCBI Taxonomy" id="28116"/>
    <lineage>
        <taxon>Bacteria</taxon>
        <taxon>Pseudomonadati</taxon>
        <taxon>Bacteroidota</taxon>
        <taxon>Bacteroidia</taxon>
        <taxon>Bacteroidales</taxon>
        <taxon>Bacteroidaceae</taxon>
        <taxon>Bacteroides</taxon>
    </lineage>
</organism>
<dbReference type="EMBL" id="FMYE01000006">
    <property type="protein sequence ID" value="SDB76139.1"/>
    <property type="molecule type" value="Genomic_DNA"/>
</dbReference>
<evidence type="ECO:0000313" key="9">
    <source>
        <dbReference type="Proteomes" id="UP000183670"/>
    </source>
</evidence>
<dbReference type="GO" id="GO:0005829">
    <property type="term" value="C:cytosol"/>
    <property type="evidence" value="ECO:0007669"/>
    <property type="project" value="TreeGrafter"/>
</dbReference>
<dbReference type="Pfam" id="PF13311">
    <property type="entry name" value="DUF4080"/>
    <property type="match status" value="1"/>
</dbReference>
<keyword evidence="2" id="KW-0949">S-adenosyl-L-methionine</keyword>
<dbReference type="Gene3D" id="3.40.50.280">
    <property type="entry name" value="Cobalamin-binding domain"/>
    <property type="match status" value="1"/>
</dbReference>
<dbReference type="InterPro" id="IPR025288">
    <property type="entry name" value="DUF4080"/>
</dbReference>
<dbReference type="RefSeq" id="WP_074557037.1">
    <property type="nucleotide sequence ID" value="NZ_FMYE01000006.1"/>
</dbReference>
<dbReference type="AlphaFoldDB" id="A0A1G6G2Q1"/>
<dbReference type="PANTHER" id="PTHR43409:SF16">
    <property type="entry name" value="SLR0320 PROTEIN"/>
    <property type="match status" value="1"/>
</dbReference>
<reference evidence="8 9" key="1">
    <citation type="submission" date="2016-10" db="EMBL/GenBank/DDBJ databases">
        <authorList>
            <person name="de Groot N.N."/>
        </authorList>
    </citation>
    <scope>NUCLEOTIDE SEQUENCE [LARGE SCALE GENOMIC DNA]</scope>
    <source>
        <strain evidence="8 9">NLAE-zl-C500</strain>
    </source>
</reference>
<dbReference type="SFLD" id="SFLDS00029">
    <property type="entry name" value="Radical_SAM"/>
    <property type="match status" value="1"/>
</dbReference>
<dbReference type="GO" id="GO:0031419">
    <property type="term" value="F:cobalamin binding"/>
    <property type="evidence" value="ECO:0007669"/>
    <property type="project" value="InterPro"/>
</dbReference>
<evidence type="ECO:0000259" key="6">
    <source>
        <dbReference type="PROSITE" id="PS51332"/>
    </source>
</evidence>
<dbReference type="Proteomes" id="UP000183670">
    <property type="component" value="Unassembled WGS sequence"/>
</dbReference>
<gene>
    <name evidence="8" type="ORF">SAMN05192581_1006132</name>
</gene>